<evidence type="ECO:0000313" key="3">
    <source>
        <dbReference type="EMBL" id="ABW27370.1"/>
    </source>
</evidence>
<name>B0C323_ACAM1</name>
<sequence length="381" mass="42998">MTQTAQSSPTRITPSKGPGKRWLWAILAAAALLILLFFSAPNQQDGSTYSRSNKGYRGWYDFMVEQGYSINRWQKPYSELQGQNQTLIRITPSLEEAREKAPSWDNFDSWVSQGNTVILLTWDGPVTAASFNSDLVSEAGPVRIETARRQKIGSKQQSHLKDDYGSVVWSQSFGKGQMIFATYPWIGANIYGDQPGNYLFLQQLVPESKTIWMDEWLHGYRDQQNQSAEDARNPENLWLFFAQTPVAAMATQGVLMTLLWIWGHNHRFGLPLRLPQASKDNSQQYIQSLAGTLNHANQRELVLTQLSQYLRQSLAQQLGLTSQMDSQLPTDTALAAQWSMISGRNDQELLELLQPSGQQSITDQTLLAWVNKADAILQDLP</sequence>
<dbReference type="HOGENOM" id="CLU_764693_0_0_3"/>
<keyword evidence="1" id="KW-0812">Transmembrane</keyword>
<feature type="domain" description="DUF4350" evidence="2">
    <location>
        <begin position="48"/>
        <end position="205"/>
    </location>
</feature>
<keyword evidence="4" id="KW-1185">Reference proteome</keyword>
<reference evidence="3 4" key="1">
    <citation type="journal article" date="2008" name="Proc. Natl. Acad. Sci. U.S.A.">
        <title>Niche adaptation and genome expansion in the chlorophyll d-producing cyanobacterium Acaryochloris marina.</title>
        <authorList>
            <person name="Swingley W.D."/>
            <person name="Chen M."/>
            <person name="Cheung P.C."/>
            <person name="Conrad A.L."/>
            <person name="Dejesa L.C."/>
            <person name="Hao J."/>
            <person name="Honchak B.M."/>
            <person name="Karbach L.E."/>
            <person name="Kurdoglu A."/>
            <person name="Lahiri S."/>
            <person name="Mastrian S.D."/>
            <person name="Miyashita H."/>
            <person name="Page L."/>
            <person name="Ramakrishna P."/>
            <person name="Satoh S."/>
            <person name="Sattley W.M."/>
            <person name="Shimada Y."/>
            <person name="Taylor H.L."/>
            <person name="Tomo T."/>
            <person name="Tsuchiya T."/>
            <person name="Wang Z.T."/>
            <person name="Raymond J."/>
            <person name="Mimuro M."/>
            <person name="Blankenship R.E."/>
            <person name="Touchman J.W."/>
        </authorList>
    </citation>
    <scope>NUCLEOTIDE SEQUENCE [LARGE SCALE GENOMIC DNA]</scope>
    <source>
        <strain evidence="4">MBIC 11017</strain>
    </source>
</reference>
<feature type="transmembrane region" description="Helical" evidence="1">
    <location>
        <begin position="21"/>
        <end position="40"/>
    </location>
</feature>
<evidence type="ECO:0000256" key="1">
    <source>
        <dbReference type="SAM" id="Phobius"/>
    </source>
</evidence>
<evidence type="ECO:0000259" key="2">
    <source>
        <dbReference type="Pfam" id="PF14258"/>
    </source>
</evidence>
<dbReference type="STRING" id="329726.AM1_2360"/>
<organism evidence="3 4">
    <name type="scientific">Acaryochloris marina (strain MBIC 11017)</name>
    <dbReference type="NCBI Taxonomy" id="329726"/>
    <lineage>
        <taxon>Bacteria</taxon>
        <taxon>Bacillati</taxon>
        <taxon>Cyanobacteriota</taxon>
        <taxon>Cyanophyceae</taxon>
        <taxon>Acaryochloridales</taxon>
        <taxon>Acaryochloridaceae</taxon>
        <taxon>Acaryochloris</taxon>
    </lineage>
</organism>
<dbReference type="eggNOG" id="ENOG502Z89S">
    <property type="taxonomic scope" value="Bacteria"/>
</dbReference>
<dbReference type="OrthoDB" id="478871at2"/>
<dbReference type="InterPro" id="IPR025646">
    <property type="entry name" value="DUF4350"/>
</dbReference>
<dbReference type="RefSeq" id="WP_012162842.1">
    <property type="nucleotide sequence ID" value="NC_009925.1"/>
</dbReference>
<dbReference type="Proteomes" id="UP000000268">
    <property type="component" value="Chromosome"/>
</dbReference>
<dbReference type="AlphaFoldDB" id="B0C323"/>
<protein>
    <recommendedName>
        <fullName evidence="2">DUF4350 domain-containing protein</fullName>
    </recommendedName>
</protein>
<evidence type="ECO:0000313" key="4">
    <source>
        <dbReference type="Proteomes" id="UP000000268"/>
    </source>
</evidence>
<dbReference type="Pfam" id="PF14258">
    <property type="entry name" value="DUF4350"/>
    <property type="match status" value="1"/>
</dbReference>
<accession>B0C323</accession>
<gene>
    <name evidence="3" type="ordered locus">AM1_2360</name>
</gene>
<keyword evidence="1" id="KW-1133">Transmembrane helix</keyword>
<keyword evidence="1" id="KW-0472">Membrane</keyword>
<dbReference type="KEGG" id="amr:AM1_2360"/>
<dbReference type="EMBL" id="CP000828">
    <property type="protein sequence ID" value="ABW27370.1"/>
    <property type="molecule type" value="Genomic_DNA"/>
</dbReference>
<proteinExistence type="predicted"/>